<reference evidence="4" key="1">
    <citation type="submission" date="2015-08" db="EMBL/GenBank/DDBJ databases">
        <authorList>
            <person name="Varghese N."/>
        </authorList>
    </citation>
    <scope>NUCLEOTIDE SEQUENCE [LARGE SCALE GENOMIC DNA]</scope>
    <source>
        <strain evidence="4">DSM 18181</strain>
    </source>
</reference>
<dbReference type="AlphaFoldDB" id="A0A0K6I8M8"/>
<dbReference type="CDD" id="cd06664">
    <property type="entry name" value="IscU_like"/>
    <property type="match status" value="1"/>
</dbReference>
<dbReference type="Proteomes" id="UP000183649">
    <property type="component" value="Unassembled WGS sequence"/>
</dbReference>
<dbReference type="STRING" id="339866.GCA_001418255_02526"/>
<dbReference type="Gene3D" id="3.90.1010.10">
    <property type="match status" value="1"/>
</dbReference>
<feature type="domain" description="NIF system FeS cluster assembly NifU N-terminal" evidence="2">
    <location>
        <begin position="13"/>
        <end position="132"/>
    </location>
</feature>
<evidence type="ECO:0000313" key="4">
    <source>
        <dbReference type="Proteomes" id="UP000183649"/>
    </source>
</evidence>
<evidence type="ECO:0000313" key="3">
    <source>
        <dbReference type="EMBL" id="CUA99456.1"/>
    </source>
</evidence>
<dbReference type="Pfam" id="PF01592">
    <property type="entry name" value="NifU_N"/>
    <property type="match status" value="1"/>
</dbReference>
<keyword evidence="4" id="KW-1185">Reference proteome</keyword>
<dbReference type="GO" id="GO:0051536">
    <property type="term" value="F:iron-sulfur cluster binding"/>
    <property type="evidence" value="ECO:0007669"/>
    <property type="project" value="InterPro"/>
</dbReference>
<proteinExistence type="inferred from homology"/>
<comment type="similarity">
    <text evidence="1">Belongs to the NifU family.</text>
</comment>
<dbReference type="InterPro" id="IPR002871">
    <property type="entry name" value="NIF_FeS_clus_asmbl_NifU_N"/>
</dbReference>
<dbReference type="EMBL" id="CYHF01000009">
    <property type="protein sequence ID" value="CUA99456.1"/>
    <property type="molecule type" value="Genomic_DNA"/>
</dbReference>
<dbReference type="FunFam" id="3.90.1010.10:FF:000002">
    <property type="entry name" value="Iron-sulfur cluster assembly scaffold protein NifU"/>
    <property type="match status" value="1"/>
</dbReference>
<protein>
    <submittedName>
        <fullName evidence="3">Fe-S cluster assembly protein SufU</fullName>
    </submittedName>
</protein>
<evidence type="ECO:0000259" key="2">
    <source>
        <dbReference type="Pfam" id="PF01592"/>
    </source>
</evidence>
<dbReference type="GO" id="GO:0016226">
    <property type="term" value="P:iron-sulfur cluster assembly"/>
    <property type="evidence" value="ECO:0007669"/>
    <property type="project" value="InterPro"/>
</dbReference>
<dbReference type="GO" id="GO:0005506">
    <property type="term" value="F:iron ion binding"/>
    <property type="evidence" value="ECO:0007669"/>
    <property type="project" value="InterPro"/>
</dbReference>
<accession>A0A0K6I8M8</accession>
<organism evidence="3 4">
    <name type="scientific">Thiomonas bhubaneswarensis</name>
    <dbReference type="NCBI Taxonomy" id="339866"/>
    <lineage>
        <taxon>Bacteria</taxon>
        <taxon>Pseudomonadati</taxon>
        <taxon>Pseudomonadota</taxon>
        <taxon>Betaproteobacteria</taxon>
        <taxon>Burkholderiales</taxon>
        <taxon>Thiomonas</taxon>
    </lineage>
</organism>
<gene>
    <name evidence="3" type="ORF">Ga0061069_109127</name>
</gene>
<evidence type="ECO:0000256" key="1">
    <source>
        <dbReference type="ARBA" id="ARBA00006420"/>
    </source>
</evidence>
<sequence>MDAIDSGDLRDLYQEVIFDHYRRPRHFGHLPHPDRVAQGYNPLCGDRVEIELALGDDGVIRDISFSGEGCAISTASASLLTEAVKGKRVDEALALFGQMHGALVEGRPLDPGSAGKLAALEGVKQFPARIKCALLAWHTLRNALNRNAQVANTDTEN</sequence>
<dbReference type="SUPFAM" id="SSF82649">
    <property type="entry name" value="SufE/NifU"/>
    <property type="match status" value="1"/>
</dbReference>
<dbReference type="RefSeq" id="WP_055451364.1">
    <property type="nucleotide sequence ID" value="NZ_CYHF01000009.1"/>
</dbReference>
<name>A0A0K6I8M8_9BURK</name>
<dbReference type="PANTHER" id="PTHR10093">
    <property type="entry name" value="IRON-SULFUR CLUSTER ASSEMBLY ENZYME NIFU HOMOLOG"/>
    <property type="match status" value="1"/>
</dbReference>
<dbReference type="NCBIfam" id="TIGR01994">
    <property type="entry name" value="SUF_scaf_2"/>
    <property type="match status" value="1"/>
</dbReference>